<reference evidence="1 2" key="1">
    <citation type="submission" date="2024-04" db="EMBL/GenBank/DDBJ databases">
        <authorList>
            <person name="Rising A."/>
            <person name="Reimegard J."/>
            <person name="Sonavane S."/>
            <person name="Akerstrom W."/>
            <person name="Nylinder S."/>
            <person name="Hedman E."/>
            <person name="Kallberg Y."/>
        </authorList>
    </citation>
    <scope>NUCLEOTIDE SEQUENCE [LARGE SCALE GENOMIC DNA]</scope>
</reference>
<evidence type="ECO:0000313" key="2">
    <source>
        <dbReference type="Proteomes" id="UP001497382"/>
    </source>
</evidence>
<gene>
    <name evidence="1" type="ORF">LARSCL_LOCUS13635</name>
</gene>
<dbReference type="Proteomes" id="UP001497382">
    <property type="component" value="Unassembled WGS sequence"/>
</dbReference>
<dbReference type="EMBL" id="CAXIEN010000189">
    <property type="protein sequence ID" value="CAL1285315.1"/>
    <property type="molecule type" value="Genomic_DNA"/>
</dbReference>
<protein>
    <submittedName>
        <fullName evidence="1">Uncharacterized protein</fullName>
    </submittedName>
</protein>
<accession>A0AAV2APM3</accession>
<name>A0AAV2APM3_9ARAC</name>
<dbReference type="AlphaFoldDB" id="A0AAV2APM3"/>
<evidence type="ECO:0000313" key="1">
    <source>
        <dbReference type="EMBL" id="CAL1285315.1"/>
    </source>
</evidence>
<proteinExistence type="predicted"/>
<sequence length="85" mass="10127">AFALSLNRKEHTRRLLLRQKCKRLVIIFTHHQQKYLVKFSRDSNSSKSKAERLIVKCFEQTAFALSLNRKEETQEDSRLGSFWTK</sequence>
<organism evidence="1 2">
    <name type="scientific">Larinioides sclopetarius</name>
    <dbReference type="NCBI Taxonomy" id="280406"/>
    <lineage>
        <taxon>Eukaryota</taxon>
        <taxon>Metazoa</taxon>
        <taxon>Ecdysozoa</taxon>
        <taxon>Arthropoda</taxon>
        <taxon>Chelicerata</taxon>
        <taxon>Arachnida</taxon>
        <taxon>Araneae</taxon>
        <taxon>Araneomorphae</taxon>
        <taxon>Entelegynae</taxon>
        <taxon>Araneoidea</taxon>
        <taxon>Araneidae</taxon>
        <taxon>Larinioides</taxon>
    </lineage>
</organism>
<comment type="caution">
    <text evidence="1">The sequence shown here is derived from an EMBL/GenBank/DDBJ whole genome shotgun (WGS) entry which is preliminary data.</text>
</comment>
<feature type="non-terminal residue" evidence="1">
    <location>
        <position position="1"/>
    </location>
</feature>
<keyword evidence="2" id="KW-1185">Reference proteome</keyword>